<sequence>MSMENNSGRKFKLQEVIREIVSKFINIENNKTSLITITRVDLSPNLSSCDIYFTAFPESAEESALNFLKRKRADVKTEIKRKMNLRRIPFVDFKIDMGEKNRQKIQDISQHLN</sequence>
<dbReference type="GO" id="GO:0005829">
    <property type="term" value="C:cytosol"/>
    <property type="evidence" value="ECO:0007669"/>
    <property type="project" value="TreeGrafter"/>
</dbReference>
<proteinExistence type="predicted"/>
<dbReference type="PANTHER" id="PTHR33515:SF1">
    <property type="entry name" value="RIBOSOME-BINDING FACTOR A, CHLOROPLASTIC-RELATED"/>
    <property type="match status" value="1"/>
</dbReference>
<accession>D9PFC8</accession>
<comment type="caution">
    <text evidence="1">The sequence shown here is derived from an EMBL/GenBank/DDBJ whole genome shotgun (WGS) entry which is preliminary data.</text>
</comment>
<protein>
    <submittedName>
        <fullName evidence="1">Ribosome-binding factor A</fullName>
    </submittedName>
</protein>
<dbReference type="GO" id="GO:0006364">
    <property type="term" value="P:rRNA processing"/>
    <property type="evidence" value="ECO:0007669"/>
    <property type="project" value="InterPro"/>
</dbReference>
<evidence type="ECO:0000313" key="1">
    <source>
        <dbReference type="EMBL" id="EFK97742.1"/>
    </source>
</evidence>
<reference evidence="1" key="1">
    <citation type="submission" date="2010-07" db="EMBL/GenBank/DDBJ databases">
        <authorList>
            <consortium name="CONSOLIDER consortium CSD2007-00005"/>
            <person name="Guazzaroni M.-E."/>
            <person name="Richter M."/>
            <person name="Garcia-Salamanca A."/>
            <person name="Yarza P."/>
            <person name="Ferrer M."/>
        </authorList>
    </citation>
    <scope>NUCLEOTIDE SEQUENCE</scope>
</reference>
<gene>
    <name evidence="1" type="primary">rbfA</name>
    <name evidence="1" type="ORF">LDC_0207</name>
</gene>
<dbReference type="InterPro" id="IPR015946">
    <property type="entry name" value="KH_dom-like_a/b"/>
</dbReference>
<dbReference type="InterPro" id="IPR023799">
    <property type="entry name" value="RbfA_dom_sf"/>
</dbReference>
<organism evidence="1">
    <name type="scientific">sediment metagenome</name>
    <dbReference type="NCBI Taxonomy" id="749907"/>
    <lineage>
        <taxon>unclassified sequences</taxon>
        <taxon>metagenomes</taxon>
        <taxon>ecological metagenomes</taxon>
    </lineage>
</organism>
<dbReference type="SUPFAM" id="SSF89919">
    <property type="entry name" value="Ribosome-binding factor A, RbfA"/>
    <property type="match status" value="1"/>
</dbReference>
<dbReference type="PROSITE" id="PS01319">
    <property type="entry name" value="RBFA"/>
    <property type="match status" value="1"/>
</dbReference>
<dbReference type="InterPro" id="IPR000238">
    <property type="entry name" value="RbfA"/>
</dbReference>
<dbReference type="InterPro" id="IPR020053">
    <property type="entry name" value="Ribosome-bd_factorA_CS"/>
</dbReference>
<dbReference type="Gene3D" id="3.30.300.20">
    <property type="match status" value="1"/>
</dbReference>
<name>D9PFC8_9ZZZZ</name>
<dbReference type="AlphaFoldDB" id="D9PFC8"/>
<dbReference type="PANTHER" id="PTHR33515">
    <property type="entry name" value="RIBOSOME-BINDING FACTOR A, CHLOROPLASTIC-RELATED"/>
    <property type="match status" value="1"/>
</dbReference>
<dbReference type="GO" id="GO:0043024">
    <property type="term" value="F:ribosomal small subunit binding"/>
    <property type="evidence" value="ECO:0007669"/>
    <property type="project" value="TreeGrafter"/>
</dbReference>
<dbReference type="EMBL" id="ADZX01000047">
    <property type="protein sequence ID" value="EFK97742.1"/>
    <property type="molecule type" value="Genomic_DNA"/>
</dbReference>
<reference evidence="1" key="2">
    <citation type="journal article" date="2011" name="Microb. Ecol.">
        <title>Taxonomic and Functional Metagenomic Profiling of the Microbial Community in the Anoxic Sediment of a Sub-saline Shallow Lake (Laguna de Carrizo, Central Spain).</title>
        <authorList>
            <person name="Ferrer M."/>
            <person name="Guazzaroni M.E."/>
            <person name="Richter M."/>
            <person name="Garcia-Salamanca A."/>
            <person name="Yarza P."/>
            <person name="Suarez-Suarez A."/>
            <person name="Solano J."/>
            <person name="Alcaide M."/>
            <person name="van Dillewijn P."/>
            <person name="Molina-Henares M.A."/>
            <person name="Lopez-Cortes N."/>
            <person name="Al-Ramahi Y."/>
            <person name="Guerrero C."/>
            <person name="Acosta A."/>
            <person name="de Eugenio L.I."/>
            <person name="Martinez V."/>
            <person name="Marques S."/>
            <person name="Rojo F."/>
            <person name="Santero E."/>
            <person name="Genilloud O."/>
            <person name="Perez-Perez J."/>
            <person name="Rossello-Mora R."/>
            <person name="Ramos J.L."/>
        </authorList>
    </citation>
    <scope>NUCLEOTIDE SEQUENCE</scope>
</reference>
<dbReference type="Pfam" id="PF02033">
    <property type="entry name" value="RBFA"/>
    <property type="match status" value="1"/>
</dbReference>